<accession>A0AAJ7DU49</accession>
<feature type="compositionally biased region" description="Polar residues" evidence="1">
    <location>
        <begin position="536"/>
        <end position="545"/>
    </location>
</feature>
<feature type="region of interest" description="Disordered" evidence="1">
    <location>
        <begin position="818"/>
        <end position="842"/>
    </location>
</feature>
<dbReference type="AlphaFoldDB" id="A0AAJ7DU49"/>
<evidence type="ECO:0000313" key="4">
    <source>
        <dbReference type="RefSeq" id="XP_011496560.1"/>
    </source>
</evidence>
<feature type="compositionally biased region" description="Basic and acidic residues" evidence="1">
    <location>
        <begin position="560"/>
        <end position="571"/>
    </location>
</feature>
<organism evidence="3 4">
    <name type="scientific">Ceratosolen solmsi marchali</name>
    <dbReference type="NCBI Taxonomy" id="326594"/>
    <lineage>
        <taxon>Eukaryota</taxon>
        <taxon>Metazoa</taxon>
        <taxon>Ecdysozoa</taxon>
        <taxon>Arthropoda</taxon>
        <taxon>Hexapoda</taxon>
        <taxon>Insecta</taxon>
        <taxon>Pterygota</taxon>
        <taxon>Neoptera</taxon>
        <taxon>Endopterygota</taxon>
        <taxon>Hymenoptera</taxon>
        <taxon>Apocrita</taxon>
        <taxon>Proctotrupomorpha</taxon>
        <taxon>Chalcidoidea</taxon>
        <taxon>Agaonidae</taxon>
        <taxon>Agaoninae</taxon>
        <taxon>Ceratosolen</taxon>
    </lineage>
</organism>
<keyword evidence="3" id="KW-1185">Reference proteome</keyword>
<sequence>MSCFGGRDDLIYLVELNVDRLRLTASKYQEDFSDTPPLVKLKFIDFPVFVIKRSDLACTPRPYDENKGLVYAAGKSCLFVKKPRDLVTAMQLQPLKLGIFRCDETFPIAEASIPLSGCLCDQIAMARNDSTHMPKPYELTGNYNIADPGNNYAGSINILLRLTLFGSYIVSHYQIFDDSYEFKNNFNEDFRIKKPPEQVLREHFESPASPPRPAMNKTIEQNHHCLGTQRGHLSKLWAQIPPTSSSSYSTSSSYVFKPGQRRPEISCSLHSVRCSSARQHFKDTRVNEHLIAGPGKNDRRSAEAPARLRGGGSNDLDYLLKTDADFMWRNNKFITPTRLEGGGCCGRTASPPTTNDKKATWEHQNENNNSKCVVGNKCRNVEKIPKPVHCAEQQHEEKKEFGICMKKPCMGTDCLIRAFKDTQDFVNSIGKVPGLAGLGIVESPYFGKTQELKENKKEELRPLSNHKQLETSNYIINPQNAENVKKSALPSLSYNSNPPKKLVVVQEAITTFVDPTQASKWKKKDEKIEKQKESENNSQAMQINEDSPCGEPKCKSRPKKNIDVENIDEKINNSGDKLSPKNDQTKSKTKSSVGTGGDLTKNSKSNPGKGNQFVYSFGNSYPTSVYGHKNCYHHRRRVPANQGWMWNEADTIANRKLRTGWKPGAISVLMRDMMNAAKAGFLNESSRPKSAPSRSKKNQKMIPFNTMKKPPTCNEEQTEEEASFPPTLHIHRRDGEYYITMYPIRQETSDVPRIDEPLNPLQFKIVKSKDSLATSSTASDMEIEFSPPAAVNRIKKKPNVVHIETNVNQQEILDELKKLSGCDKDGKNKKDKSKKKWKDPCL</sequence>
<dbReference type="GeneID" id="105361152"/>
<proteinExistence type="predicted"/>
<dbReference type="RefSeq" id="XP_011496560.1">
    <property type="nucleotide sequence ID" value="XM_011498258.1"/>
</dbReference>
<reference evidence="4" key="1">
    <citation type="submission" date="2025-08" db="UniProtKB">
        <authorList>
            <consortium name="RefSeq"/>
        </authorList>
    </citation>
    <scope>IDENTIFICATION</scope>
</reference>
<dbReference type="PANTHER" id="PTHR39079">
    <property type="entry name" value="FI08034P-RELATED"/>
    <property type="match status" value="1"/>
</dbReference>
<dbReference type="Pfam" id="PF14924">
    <property type="entry name" value="MAP10_N"/>
    <property type="match status" value="1"/>
</dbReference>
<protein>
    <submittedName>
        <fullName evidence="4">Uncharacterized protein LOC105361152</fullName>
    </submittedName>
</protein>
<feature type="compositionally biased region" description="Basic and acidic residues" evidence="1">
    <location>
        <begin position="818"/>
        <end position="828"/>
    </location>
</feature>
<feature type="domain" description="DUF4776" evidence="2">
    <location>
        <begin position="573"/>
        <end position="769"/>
    </location>
</feature>
<dbReference type="PANTHER" id="PTHR39079:SF1">
    <property type="entry name" value="GH11706P-RELATED"/>
    <property type="match status" value="1"/>
</dbReference>
<evidence type="ECO:0000313" key="3">
    <source>
        <dbReference type="Proteomes" id="UP000695007"/>
    </source>
</evidence>
<gene>
    <name evidence="4" type="primary">LOC105361152</name>
</gene>
<name>A0AAJ7DU49_9HYME</name>
<evidence type="ECO:0000259" key="2">
    <source>
        <dbReference type="Pfam" id="PF16003"/>
    </source>
</evidence>
<evidence type="ECO:0000256" key="1">
    <source>
        <dbReference type="SAM" id="MobiDB-lite"/>
    </source>
</evidence>
<dbReference type="Proteomes" id="UP000695007">
    <property type="component" value="Unplaced"/>
</dbReference>
<feature type="compositionally biased region" description="Basic residues" evidence="1">
    <location>
        <begin position="829"/>
        <end position="842"/>
    </location>
</feature>
<feature type="compositionally biased region" description="Basic and acidic residues" evidence="1">
    <location>
        <begin position="523"/>
        <end position="535"/>
    </location>
</feature>
<feature type="compositionally biased region" description="Polar residues" evidence="1">
    <location>
        <begin position="600"/>
        <end position="611"/>
    </location>
</feature>
<feature type="region of interest" description="Disordered" evidence="1">
    <location>
        <begin position="517"/>
        <end position="611"/>
    </location>
</feature>
<feature type="region of interest" description="Disordered" evidence="1">
    <location>
        <begin position="291"/>
        <end position="312"/>
    </location>
</feature>
<feature type="region of interest" description="Disordered" evidence="1">
    <location>
        <begin position="703"/>
        <end position="723"/>
    </location>
</feature>
<dbReference type="Pfam" id="PF16003">
    <property type="entry name" value="DUF4776"/>
    <property type="match status" value="1"/>
</dbReference>
<dbReference type="InterPro" id="IPR031949">
    <property type="entry name" value="DUF4776"/>
</dbReference>
<dbReference type="KEGG" id="csol:105361152"/>